<dbReference type="PROSITE" id="PS50168">
    <property type="entry name" value="DED"/>
    <property type="match status" value="1"/>
</dbReference>
<dbReference type="Gene3D" id="1.10.533.10">
    <property type="entry name" value="Death Domain, Fas"/>
    <property type="match status" value="1"/>
</dbReference>
<proteinExistence type="predicted"/>
<sequence length="226" mass="24902">MSFGFSANNGTLQPFTKLLLHIGSHMSDIEVSAVKLVLSIEPETNLKTKALLNVNNAFDVLMLMVNRGYIAETDLSFLEDIFTNLFRKDLVSDIREYMNHTDCNSVSGTIPKTSAGNAEGRITDDEKAENIPTIGGLELETTKTIDESNADICAEDVSIDSVHSATNISDEDKQTAAMGSQPPLRKNSWKYEEKSSNRKRISTSLFISYEQIKHGFGVLQSTSNSV</sequence>
<dbReference type="AlphaFoldDB" id="A0A9D4HD48"/>
<evidence type="ECO:0000313" key="4">
    <source>
        <dbReference type="Proteomes" id="UP000828390"/>
    </source>
</evidence>
<organism evidence="3 4">
    <name type="scientific">Dreissena polymorpha</name>
    <name type="common">Zebra mussel</name>
    <name type="synonym">Mytilus polymorpha</name>
    <dbReference type="NCBI Taxonomy" id="45954"/>
    <lineage>
        <taxon>Eukaryota</taxon>
        <taxon>Metazoa</taxon>
        <taxon>Spiralia</taxon>
        <taxon>Lophotrochozoa</taxon>
        <taxon>Mollusca</taxon>
        <taxon>Bivalvia</taxon>
        <taxon>Autobranchia</taxon>
        <taxon>Heteroconchia</taxon>
        <taxon>Euheterodonta</taxon>
        <taxon>Imparidentia</taxon>
        <taxon>Neoheterodontei</taxon>
        <taxon>Myida</taxon>
        <taxon>Dreissenoidea</taxon>
        <taxon>Dreissenidae</taxon>
        <taxon>Dreissena</taxon>
    </lineage>
</organism>
<feature type="domain" description="DED" evidence="2">
    <location>
        <begin position="14"/>
        <end position="96"/>
    </location>
</feature>
<comment type="caution">
    <text evidence="3">The sequence shown here is derived from an EMBL/GenBank/DDBJ whole genome shotgun (WGS) entry which is preliminary data.</text>
</comment>
<name>A0A9D4HD48_DREPO</name>
<dbReference type="OrthoDB" id="100767at2759"/>
<dbReference type="Proteomes" id="UP000828390">
    <property type="component" value="Unassembled WGS sequence"/>
</dbReference>
<evidence type="ECO:0000256" key="1">
    <source>
        <dbReference type="SAM" id="MobiDB-lite"/>
    </source>
</evidence>
<dbReference type="InterPro" id="IPR011029">
    <property type="entry name" value="DEATH-like_dom_sf"/>
</dbReference>
<dbReference type="Pfam" id="PF01335">
    <property type="entry name" value="DED"/>
    <property type="match status" value="1"/>
</dbReference>
<evidence type="ECO:0000313" key="3">
    <source>
        <dbReference type="EMBL" id="KAH3715397.1"/>
    </source>
</evidence>
<evidence type="ECO:0000259" key="2">
    <source>
        <dbReference type="PROSITE" id="PS50168"/>
    </source>
</evidence>
<reference evidence="3" key="1">
    <citation type="journal article" date="2019" name="bioRxiv">
        <title>The Genome of the Zebra Mussel, Dreissena polymorpha: A Resource for Invasive Species Research.</title>
        <authorList>
            <person name="McCartney M.A."/>
            <person name="Auch B."/>
            <person name="Kono T."/>
            <person name="Mallez S."/>
            <person name="Zhang Y."/>
            <person name="Obille A."/>
            <person name="Becker A."/>
            <person name="Abrahante J.E."/>
            <person name="Garbe J."/>
            <person name="Badalamenti J.P."/>
            <person name="Herman A."/>
            <person name="Mangelson H."/>
            <person name="Liachko I."/>
            <person name="Sullivan S."/>
            <person name="Sone E.D."/>
            <person name="Koren S."/>
            <person name="Silverstein K.A.T."/>
            <person name="Beckman K.B."/>
            <person name="Gohl D.M."/>
        </authorList>
    </citation>
    <scope>NUCLEOTIDE SEQUENCE</scope>
    <source>
        <strain evidence="3">Duluth1</strain>
        <tissue evidence="3">Whole animal</tissue>
    </source>
</reference>
<dbReference type="InterPro" id="IPR001875">
    <property type="entry name" value="DED_dom"/>
</dbReference>
<reference evidence="3" key="2">
    <citation type="submission" date="2020-11" db="EMBL/GenBank/DDBJ databases">
        <authorList>
            <person name="McCartney M.A."/>
            <person name="Auch B."/>
            <person name="Kono T."/>
            <person name="Mallez S."/>
            <person name="Becker A."/>
            <person name="Gohl D.M."/>
            <person name="Silverstein K.A.T."/>
            <person name="Koren S."/>
            <person name="Bechman K.B."/>
            <person name="Herman A."/>
            <person name="Abrahante J.E."/>
            <person name="Garbe J."/>
        </authorList>
    </citation>
    <scope>NUCLEOTIDE SEQUENCE</scope>
    <source>
        <strain evidence="3">Duluth1</strain>
        <tissue evidence="3">Whole animal</tissue>
    </source>
</reference>
<accession>A0A9D4HD48</accession>
<dbReference type="EMBL" id="JAIWYP010000013">
    <property type="protein sequence ID" value="KAH3715397.1"/>
    <property type="molecule type" value="Genomic_DNA"/>
</dbReference>
<keyword evidence="4" id="KW-1185">Reference proteome</keyword>
<feature type="region of interest" description="Disordered" evidence="1">
    <location>
        <begin position="168"/>
        <end position="195"/>
    </location>
</feature>
<dbReference type="SUPFAM" id="SSF47986">
    <property type="entry name" value="DEATH domain"/>
    <property type="match status" value="1"/>
</dbReference>
<gene>
    <name evidence="3" type="ORF">DPMN_058105</name>
</gene>
<dbReference type="GO" id="GO:0042981">
    <property type="term" value="P:regulation of apoptotic process"/>
    <property type="evidence" value="ECO:0007669"/>
    <property type="project" value="InterPro"/>
</dbReference>
<protein>
    <recommendedName>
        <fullName evidence="2">DED domain-containing protein</fullName>
    </recommendedName>
</protein>